<feature type="domain" description="Pyrroline-5-carboxylate reductase dimerisation" evidence="8">
    <location>
        <begin position="159"/>
        <end position="263"/>
    </location>
</feature>
<dbReference type="Proteomes" id="UP000076770">
    <property type="component" value="Chromosome i"/>
</dbReference>
<dbReference type="FunFam" id="3.40.50.720:FF:000866">
    <property type="entry name" value="Pyrroline-5-carboxylate reductase"/>
    <property type="match status" value="1"/>
</dbReference>
<dbReference type="PANTHER" id="PTHR11645:SF0">
    <property type="entry name" value="PYRROLINE-5-CARBOXYLATE REDUCTASE 3"/>
    <property type="match status" value="1"/>
</dbReference>
<keyword evidence="2 4" id="KW-0521">NADP</keyword>
<dbReference type="InterPro" id="IPR000304">
    <property type="entry name" value="Pyrroline-COOH_reductase"/>
</dbReference>
<evidence type="ECO:0000256" key="6">
    <source>
        <dbReference type="PIRSR" id="PIRSR000193-1"/>
    </source>
</evidence>
<reference evidence="10" key="1">
    <citation type="submission" date="2016-04" db="EMBL/GenBank/DDBJ databases">
        <authorList>
            <person name="Shah S.A."/>
            <person name="Garrett R.A."/>
        </authorList>
    </citation>
    <scope>NUCLEOTIDE SEQUENCE [LARGE SCALE GENOMIC DNA]</scope>
    <source>
        <strain evidence="10">ATCC 35091 / DSM 1616 / JCM 8930 / NBRC 15331 / P1</strain>
    </source>
</reference>
<dbReference type="Pfam" id="PF14748">
    <property type="entry name" value="P5CR_dimer"/>
    <property type="match status" value="1"/>
</dbReference>
<dbReference type="SUPFAM" id="SSF48179">
    <property type="entry name" value="6-phosphogluconate dehydrogenase C-terminal domain-like"/>
    <property type="match status" value="1"/>
</dbReference>
<comment type="catalytic activity">
    <reaction evidence="4">
        <text>L-proline + NADP(+) = (S)-1-pyrroline-5-carboxylate + NADPH + 2 H(+)</text>
        <dbReference type="Rhea" id="RHEA:14109"/>
        <dbReference type="ChEBI" id="CHEBI:15378"/>
        <dbReference type="ChEBI" id="CHEBI:17388"/>
        <dbReference type="ChEBI" id="CHEBI:57783"/>
        <dbReference type="ChEBI" id="CHEBI:58349"/>
        <dbReference type="ChEBI" id="CHEBI:60039"/>
        <dbReference type="EC" id="1.5.1.2"/>
    </reaction>
</comment>
<accession>A0A157SYI4</accession>
<comment type="similarity">
    <text evidence="1 4">Belongs to the pyrroline-5-carboxylate reductase family.</text>
</comment>
<comment type="pathway">
    <text evidence="4">Amino-acid biosynthesis; L-proline biosynthesis; L-proline from L-glutamate 5-semialdehyde: step 1/1.</text>
</comment>
<feature type="binding site" evidence="6">
    <location>
        <position position="58"/>
    </location>
    <ligand>
        <name>NADPH</name>
        <dbReference type="ChEBI" id="CHEBI:57783"/>
    </ligand>
</feature>
<evidence type="ECO:0000256" key="5">
    <source>
        <dbReference type="NCBIfam" id="TIGR00112"/>
    </source>
</evidence>
<dbReference type="InterPro" id="IPR008927">
    <property type="entry name" value="6-PGluconate_DH-like_C_sf"/>
</dbReference>
<protein>
    <recommendedName>
        <fullName evidence="4 5">Pyrroline-5-carboxylate reductase</fullName>
        <shortName evidence="4">P5C reductase</shortName>
        <shortName evidence="4">P5CR</shortName>
        <ecNumber evidence="4 5">1.5.1.2</ecNumber>
    </recommendedName>
    <alternativeName>
        <fullName evidence="4">PCA reductase</fullName>
    </alternativeName>
</protein>
<dbReference type="GO" id="GO:0005737">
    <property type="term" value="C:cytoplasm"/>
    <property type="evidence" value="ECO:0007669"/>
    <property type="project" value="UniProtKB-SubCell"/>
</dbReference>
<evidence type="ECO:0000259" key="8">
    <source>
        <dbReference type="Pfam" id="PF14748"/>
    </source>
</evidence>
<name>A0A157SYI4_SACSO</name>
<evidence type="ECO:0000256" key="1">
    <source>
        <dbReference type="ARBA" id="ARBA00005525"/>
    </source>
</evidence>
<proteinExistence type="inferred from homology"/>
<keyword evidence="3 4" id="KW-0560">Oxidoreductase</keyword>
<comment type="subcellular location">
    <subcellularLocation>
        <location evidence="4">Cytoplasm</location>
    </subcellularLocation>
</comment>
<dbReference type="InterPro" id="IPR028939">
    <property type="entry name" value="P5C_Rdtase_cat_N"/>
</dbReference>
<evidence type="ECO:0000256" key="3">
    <source>
        <dbReference type="ARBA" id="ARBA00023002"/>
    </source>
</evidence>
<dbReference type="AlphaFoldDB" id="A0A157SYI4"/>
<dbReference type="EMBL" id="LT549890">
    <property type="protein sequence ID" value="SAI84030.1"/>
    <property type="molecule type" value="Genomic_DNA"/>
</dbReference>
<dbReference type="GO" id="GO:0055129">
    <property type="term" value="P:L-proline biosynthetic process"/>
    <property type="evidence" value="ECO:0007669"/>
    <property type="project" value="UniProtKB-UniRule"/>
</dbReference>
<dbReference type="InterPro" id="IPR029036">
    <property type="entry name" value="P5CR_dimer"/>
</dbReference>
<dbReference type="SUPFAM" id="SSF51735">
    <property type="entry name" value="NAD(P)-binding Rossmann-fold domains"/>
    <property type="match status" value="1"/>
</dbReference>
<keyword evidence="4" id="KW-0963">Cytoplasm</keyword>
<dbReference type="PANTHER" id="PTHR11645">
    <property type="entry name" value="PYRROLINE-5-CARBOXYLATE REDUCTASE"/>
    <property type="match status" value="1"/>
</dbReference>
<dbReference type="PIRSF" id="PIRSF000193">
    <property type="entry name" value="Pyrrol-5-carb_rd"/>
    <property type="match status" value="1"/>
</dbReference>
<dbReference type="GO" id="GO:0004735">
    <property type="term" value="F:pyrroline-5-carboxylate reductase activity"/>
    <property type="evidence" value="ECO:0007669"/>
    <property type="project" value="UniProtKB-UniRule"/>
</dbReference>
<dbReference type="Gene3D" id="1.10.3730.10">
    <property type="entry name" value="ProC C-terminal domain-like"/>
    <property type="match status" value="1"/>
</dbReference>
<evidence type="ECO:0000313" key="9">
    <source>
        <dbReference type="EMBL" id="SAI84030.1"/>
    </source>
</evidence>
<evidence type="ECO:0000313" key="10">
    <source>
        <dbReference type="Proteomes" id="UP000076770"/>
    </source>
</evidence>
<feature type="domain" description="Pyrroline-5-carboxylate reductase catalytic N-terminal" evidence="7">
    <location>
        <begin position="8"/>
        <end position="100"/>
    </location>
</feature>
<evidence type="ECO:0000256" key="2">
    <source>
        <dbReference type="ARBA" id="ARBA00022857"/>
    </source>
</evidence>
<dbReference type="Gene3D" id="3.40.50.720">
    <property type="entry name" value="NAD(P)-binding Rossmann-like Domain"/>
    <property type="match status" value="1"/>
</dbReference>
<dbReference type="PATRIC" id="fig|2287.9.peg.482"/>
<gene>
    <name evidence="4" type="primary">proC</name>
    <name evidence="9" type="ORF">SSOP1_0475</name>
</gene>
<dbReference type="NCBIfam" id="TIGR00112">
    <property type="entry name" value="proC"/>
    <property type="match status" value="1"/>
</dbReference>
<dbReference type="HAMAP" id="MF_01925">
    <property type="entry name" value="P5C_reductase"/>
    <property type="match status" value="1"/>
</dbReference>
<dbReference type="EC" id="1.5.1.2" evidence="4 5"/>
<dbReference type="UniPathway" id="UPA00098">
    <property type="reaction ID" value="UER00361"/>
</dbReference>
<dbReference type="Pfam" id="PF03807">
    <property type="entry name" value="F420_oxidored"/>
    <property type="match status" value="1"/>
</dbReference>
<dbReference type="InterPro" id="IPR036291">
    <property type="entry name" value="NAD(P)-bd_dom_sf"/>
</dbReference>
<organism evidence="9 10">
    <name type="scientific">Saccharolobus solfataricus</name>
    <name type="common">Sulfolobus solfataricus</name>
    <dbReference type="NCBI Taxonomy" id="2287"/>
    <lineage>
        <taxon>Archaea</taxon>
        <taxon>Thermoproteota</taxon>
        <taxon>Thermoprotei</taxon>
        <taxon>Sulfolobales</taxon>
        <taxon>Sulfolobaceae</taxon>
        <taxon>Saccharolobus</taxon>
    </lineage>
</organism>
<keyword evidence="4" id="KW-0028">Amino-acid biosynthesis</keyword>
<evidence type="ECO:0000256" key="4">
    <source>
        <dbReference type="HAMAP-Rule" id="MF_01925"/>
    </source>
</evidence>
<keyword evidence="4" id="KW-0641">Proline biosynthesis</keyword>
<dbReference type="FunFam" id="1.10.3730.10:FF:000001">
    <property type="entry name" value="Pyrroline-5-carboxylate reductase"/>
    <property type="match status" value="1"/>
</dbReference>
<comment type="function">
    <text evidence="4">Catalyzes the reduction of 1-pyrroline-5-carboxylate (PCA) to L-proline.</text>
</comment>
<evidence type="ECO:0000259" key="7">
    <source>
        <dbReference type="Pfam" id="PF03807"/>
    </source>
</evidence>
<comment type="catalytic activity">
    <reaction evidence="4">
        <text>L-proline + NAD(+) = (S)-1-pyrroline-5-carboxylate + NADH + 2 H(+)</text>
        <dbReference type="Rhea" id="RHEA:14105"/>
        <dbReference type="ChEBI" id="CHEBI:15378"/>
        <dbReference type="ChEBI" id="CHEBI:17388"/>
        <dbReference type="ChEBI" id="CHEBI:57540"/>
        <dbReference type="ChEBI" id="CHEBI:57945"/>
        <dbReference type="ChEBI" id="CHEBI:60039"/>
        <dbReference type="EC" id="1.5.1.2"/>
    </reaction>
</comment>
<sequence length="277" mass="30519">MKIMEDLTIGILGAGKIGSAIVRAIRLKYPSIHVIATARKDETLRNVKDLEVETTKDNNYAVNKSDVIILSVKPQHFPTVLRQVGIESWRDKVVISIMAGVKLSTLSTLLNNAEVYRAMPNINAIVYKSTTTIAENNGKSRELVENIFKTLGNVYWLPEEYLDIWTALVGSGPAFISEIIDALSLGAVACGMQREIAYNAVLDMISGTIIMLKEGKIDHPMLLRDQVTTPVGTTIRGLMVMEAKSVKSALIETIEASYKRAVEIGNEIDKSIRNNSK</sequence>